<feature type="compositionally biased region" description="Basic residues" evidence="1">
    <location>
        <begin position="182"/>
        <end position="193"/>
    </location>
</feature>
<dbReference type="AlphaFoldDB" id="F2ECT1"/>
<feature type="compositionally biased region" description="Low complexity" evidence="1">
    <location>
        <begin position="120"/>
        <end position="145"/>
    </location>
</feature>
<feature type="compositionally biased region" description="Basic residues" evidence="1">
    <location>
        <begin position="299"/>
        <end position="309"/>
    </location>
</feature>
<feature type="region of interest" description="Disordered" evidence="1">
    <location>
        <begin position="222"/>
        <end position="326"/>
    </location>
</feature>
<protein>
    <submittedName>
        <fullName evidence="2">Predicted protein</fullName>
    </submittedName>
</protein>
<feature type="compositionally biased region" description="Basic residues" evidence="1">
    <location>
        <begin position="255"/>
        <end position="267"/>
    </location>
</feature>
<evidence type="ECO:0000256" key="1">
    <source>
        <dbReference type="SAM" id="MobiDB-lite"/>
    </source>
</evidence>
<name>F2ECT1_HORVV</name>
<feature type="compositionally biased region" description="Basic residues" evidence="1">
    <location>
        <begin position="82"/>
        <end position="96"/>
    </location>
</feature>
<reference evidence="2" key="1">
    <citation type="journal article" date="2011" name="Plant Physiol.">
        <title>Comprehensive sequence analysis of 24,783 barley full-length cDNAs derived from 12 clone libraries.</title>
        <authorList>
            <person name="Matsumoto T."/>
            <person name="Tanaka T."/>
            <person name="Sakai H."/>
            <person name="Amano N."/>
            <person name="Kanamori H."/>
            <person name="Kurita K."/>
            <person name="Kikuta A."/>
            <person name="Kamiya K."/>
            <person name="Yamamoto M."/>
            <person name="Ikawa H."/>
            <person name="Fujii N."/>
            <person name="Hori K."/>
            <person name="Itoh T."/>
            <person name="Sato K."/>
        </authorList>
    </citation>
    <scope>NUCLEOTIDE SEQUENCE</scope>
    <source>
        <tissue evidence="2">Flower</tissue>
    </source>
</reference>
<dbReference type="EMBL" id="AK373956">
    <property type="protein sequence ID" value="BAK05153.1"/>
    <property type="molecule type" value="mRNA"/>
</dbReference>
<feature type="compositionally biased region" description="Low complexity" evidence="1">
    <location>
        <begin position="64"/>
        <end position="81"/>
    </location>
</feature>
<feature type="compositionally biased region" description="Low complexity" evidence="1">
    <location>
        <begin position="97"/>
        <end position="112"/>
    </location>
</feature>
<organism evidence="2">
    <name type="scientific">Hordeum vulgare subsp. vulgare</name>
    <name type="common">Domesticated barley</name>
    <dbReference type="NCBI Taxonomy" id="112509"/>
    <lineage>
        <taxon>Eukaryota</taxon>
        <taxon>Viridiplantae</taxon>
        <taxon>Streptophyta</taxon>
        <taxon>Embryophyta</taxon>
        <taxon>Tracheophyta</taxon>
        <taxon>Spermatophyta</taxon>
        <taxon>Magnoliopsida</taxon>
        <taxon>Liliopsida</taxon>
        <taxon>Poales</taxon>
        <taxon>Poaceae</taxon>
        <taxon>BOP clade</taxon>
        <taxon>Pooideae</taxon>
        <taxon>Triticodae</taxon>
        <taxon>Triticeae</taxon>
        <taxon>Hordeinae</taxon>
        <taxon>Hordeum</taxon>
    </lineage>
</organism>
<feature type="non-terminal residue" evidence="2">
    <location>
        <position position="1"/>
    </location>
</feature>
<feature type="region of interest" description="Disordered" evidence="1">
    <location>
        <begin position="1"/>
        <end position="193"/>
    </location>
</feature>
<sequence length="326" mass="34334">HAAPNLPVPISASPPPSISKQAIPSKPWPSARWTTPCRPPWRTSGPRRPPSCSPLRPPAPPPAAASTATATGRSSSSSTTTRTRRRRPSPRRRWLRSRPWSTSGPRTCRPCLAPRPAPPASSRGSTPRTGSRSASPSTTPAASPSTTPPSSPHPGEGGAGDREDDEEPAQRGAQDLRDGLRGRLRRLRQPHLLGLRRRVRQAAAATAAQGVAGQAVRVRGGREGDARHGHLHAAAAAVEEAQGLRPPRQPQGPRQGRRRHGALRRQNGRGDDEGVRAAGAAAGGRGAAQRPAAGGARGRPQHRRLHAHRLLQGGRREGAGAGEEGE</sequence>
<accession>F2ECT1</accession>
<evidence type="ECO:0000313" key="2">
    <source>
        <dbReference type="EMBL" id="BAK05153.1"/>
    </source>
</evidence>
<feature type="compositionally biased region" description="Pro residues" evidence="1">
    <location>
        <begin position="47"/>
        <end position="63"/>
    </location>
</feature>
<feature type="compositionally biased region" description="Low complexity" evidence="1">
    <location>
        <begin position="233"/>
        <end position="254"/>
    </location>
</feature>
<proteinExistence type="evidence at transcript level"/>